<organism evidence="2 3">
    <name type="scientific">Xanthomonas phage SB4</name>
    <dbReference type="NCBI Taxonomy" id="3117473"/>
    <lineage>
        <taxon>Viruses</taxon>
        <taxon>Duplodnaviria</taxon>
        <taxon>Heunggongvirae</taxon>
        <taxon>Uroviricota</taxon>
        <taxon>Caudoviricetes</taxon>
        <taxon>Autographivirales</taxon>
        <taxon>Autonotataviridae</taxon>
        <taxon>Gujervirinae</taxon>
        <taxon>Ceskevirus</taxon>
        <taxon>Ceskevirus SB4</taxon>
    </lineage>
</organism>
<name>A0ABZ2GVQ8_9CAUD</name>
<evidence type="ECO:0000313" key="3">
    <source>
        <dbReference type="Proteomes" id="UP001384053"/>
    </source>
</evidence>
<keyword evidence="3" id="KW-1185">Reference proteome</keyword>
<protein>
    <submittedName>
        <fullName evidence="2">Uncharacterized protein</fullName>
    </submittedName>
</protein>
<keyword evidence="1" id="KW-0812">Transmembrane</keyword>
<keyword evidence="1" id="KW-1133">Transmembrane helix</keyword>
<accession>A0ABZ2GVQ8</accession>
<dbReference type="EMBL" id="PP079415">
    <property type="protein sequence ID" value="WWO60278.1"/>
    <property type="molecule type" value="Genomic_DNA"/>
</dbReference>
<evidence type="ECO:0000313" key="2">
    <source>
        <dbReference type="EMBL" id="WWO60278.1"/>
    </source>
</evidence>
<sequence length="62" mass="6739">MKKLGAFILAAASAYLNYQLNDSILCAILAFIFAPVYLLYWLFVHGLAGGVINAWFASLKAA</sequence>
<feature type="transmembrane region" description="Helical" evidence="1">
    <location>
        <begin position="24"/>
        <end position="43"/>
    </location>
</feature>
<evidence type="ECO:0000256" key="1">
    <source>
        <dbReference type="SAM" id="Phobius"/>
    </source>
</evidence>
<reference evidence="2 3" key="1">
    <citation type="submission" date="2024-01" db="EMBL/GenBank/DDBJ databases">
        <title>Novel lytic viruses for Xanthomonas sp. and Stenotrophomonas maltophilia.</title>
        <authorList>
            <person name="Petrzik K."/>
            <person name="Brazdova S."/>
            <person name="Sovova L."/>
            <person name="Neoralova M."/>
        </authorList>
    </citation>
    <scope>NUCLEOTIDE SEQUENCE [LARGE SCALE GENOMIC DNA]</scope>
</reference>
<keyword evidence="1" id="KW-0472">Membrane</keyword>
<dbReference type="Proteomes" id="UP001384053">
    <property type="component" value="Segment"/>
</dbReference>
<proteinExistence type="predicted"/>